<dbReference type="RefSeq" id="WP_072773800.1">
    <property type="nucleotide sequence ID" value="NZ_FRDN01000011.1"/>
</dbReference>
<dbReference type="PANTHER" id="PTHR30032">
    <property type="entry name" value="N-ACETYLMURAMOYL-L-ALANINE AMIDASE-RELATED"/>
    <property type="match status" value="1"/>
</dbReference>
<keyword evidence="3" id="KW-1185">Reference proteome</keyword>
<dbReference type="EMBL" id="FRDN01000011">
    <property type="protein sequence ID" value="SHN80969.1"/>
    <property type="molecule type" value="Genomic_DNA"/>
</dbReference>
<feature type="chain" id="PRO_5012839444" evidence="1">
    <location>
        <begin position="25"/>
        <end position="494"/>
    </location>
</feature>
<dbReference type="InterPro" id="IPR007253">
    <property type="entry name" value="Cell_wall-bd_2"/>
</dbReference>
<gene>
    <name evidence="2" type="ORF">SAMN02745215_03499</name>
</gene>
<dbReference type="PANTHER" id="PTHR30032:SF8">
    <property type="entry name" value="GERMINATION-SPECIFIC N-ACETYLMURAMOYL-L-ALANINE AMIDASE"/>
    <property type="match status" value="1"/>
</dbReference>
<accession>A0A1M7UD89</accession>
<evidence type="ECO:0000313" key="3">
    <source>
        <dbReference type="Proteomes" id="UP000184010"/>
    </source>
</evidence>
<proteinExistence type="predicted"/>
<dbReference type="STRING" id="1121395.SAMN02745215_03499"/>
<dbReference type="AlphaFoldDB" id="A0A1M7UD89"/>
<sequence length="494" mass="54954">MRKRILGLISSFVLAPSIAFPVYASNSPAIIRLAGDDRYAVSSAIAQQWGQSDYAVLACGNDFPDALSAAPLAKKYKAPILLTDTNNLPDTTKQTLISLNVKNVFIIGGTGIISVNVENQLNSMQIQTVRIYGTDRYDTSVKIAKQLDTPTQLVVCTGNNFSDALSMAPIAAIKQLPVLLVPKNSLPDSTREYISSLNGVIKTYVIGDSSIISDSIVDQLPNAERITGSNKYSRNVAINQKFDSTLGKDKVCLATGEDFADALTGTVFAAEMSAPIILVRGVNPSETKSYYWAGLSDINTVYVLGSPDNISDNFISNLGNRQEEVRLSETYLYLFIDSNSLEYEWKSPAEIEEKNQYFSWFYLFEDIYYFKMGGRLEEFFETKPGGWVVVPISTIQKTLSQYFDGITRKMIIDSSQSWYDKELDAVVYGGGRGSRPYSPSVISYEVKDQILTIDYILLYDYDDGTIANDAEKYRLTIELKPDGSYRYLSNKQMQ</sequence>
<keyword evidence="1" id="KW-0732">Signal</keyword>
<feature type="signal peptide" evidence="1">
    <location>
        <begin position="1"/>
        <end position="24"/>
    </location>
</feature>
<dbReference type="InterPro" id="IPR051922">
    <property type="entry name" value="Bact_Sporulation_Assoc"/>
</dbReference>
<dbReference type="Pfam" id="PF04122">
    <property type="entry name" value="CW_binding_2"/>
    <property type="match status" value="3"/>
</dbReference>
<organism evidence="2 3">
    <name type="scientific">Desulfitobacterium chlororespirans DSM 11544</name>
    <dbReference type="NCBI Taxonomy" id="1121395"/>
    <lineage>
        <taxon>Bacteria</taxon>
        <taxon>Bacillati</taxon>
        <taxon>Bacillota</taxon>
        <taxon>Clostridia</taxon>
        <taxon>Eubacteriales</taxon>
        <taxon>Desulfitobacteriaceae</taxon>
        <taxon>Desulfitobacterium</taxon>
    </lineage>
</organism>
<protein>
    <submittedName>
        <fullName evidence="2">Putative cell wall-binding protein</fullName>
    </submittedName>
</protein>
<name>A0A1M7UD89_9FIRM</name>
<evidence type="ECO:0000256" key="1">
    <source>
        <dbReference type="SAM" id="SignalP"/>
    </source>
</evidence>
<reference evidence="3" key="1">
    <citation type="submission" date="2016-12" db="EMBL/GenBank/DDBJ databases">
        <authorList>
            <person name="Varghese N."/>
            <person name="Submissions S."/>
        </authorList>
    </citation>
    <scope>NUCLEOTIDE SEQUENCE [LARGE SCALE GENOMIC DNA]</scope>
    <source>
        <strain evidence="3">DSM 11544</strain>
    </source>
</reference>
<evidence type="ECO:0000313" key="2">
    <source>
        <dbReference type="EMBL" id="SHN80969.1"/>
    </source>
</evidence>
<dbReference type="Gene3D" id="3.40.50.12090">
    <property type="match status" value="1"/>
</dbReference>
<dbReference type="Proteomes" id="UP000184010">
    <property type="component" value="Unassembled WGS sequence"/>
</dbReference>